<dbReference type="EMBL" id="SJPT01000004">
    <property type="protein sequence ID" value="TWU23458.1"/>
    <property type="molecule type" value="Genomic_DNA"/>
</dbReference>
<feature type="compositionally biased region" description="Low complexity" evidence="1">
    <location>
        <begin position="160"/>
        <end position="191"/>
    </location>
</feature>
<dbReference type="Proteomes" id="UP000316304">
    <property type="component" value="Unassembled WGS sequence"/>
</dbReference>
<evidence type="ECO:0000256" key="2">
    <source>
        <dbReference type="SAM" id="Phobius"/>
    </source>
</evidence>
<dbReference type="AlphaFoldDB" id="A0A5C6CGL0"/>
<organism evidence="3 4">
    <name type="scientific">Novipirellula galeiformis</name>
    <dbReference type="NCBI Taxonomy" id="2528004"/>
    <lineage>
        <taxon>Bacteria</taxon>
        <taxon>Pseudomonadati</taxon>
        <taxon>Planctomycetota</taxon>
        <taxon>Planctomycetia</taxon>
        <taxon>Pirellulales</taxon>
        <taxon>Pirellulaceae</taxon>
        <taxon>Novipirellula</taxon>
    </lineage>
</organism>
<feature type="compositionally biased region" description="Low complexity" evidence="1">
    <location>
        <begin position="78"/>
        <end position="92"/>
    </location>
</feature>
<keyword evidence="4" id="KW-1185">Reference proteome</keyword>
<proteinExistence type="predicted"/>
<keyword evidence="2" id="KW-1133">Transmembrane helix</keyword>
<name>A0A5C6CGL0_9BACT</name>
<protein>
    <submittedName>
        <fullName evidence="3">Uncharacterized protein</fullName>
    </submittedName>
</protein>
<feature type="region of interest" description="Disordered" evidence="1">
    <location>
        <begin position="146"/>
        <end position="219"/>
    </location>
</feature>
<keyword evidence="2" id="KW-0472">Membrane</keyword>
<accession>A0A5C6CGL0</accession>
<gene>
    <name evidence="3" type="ORF">Pla52o_29940</name>
</gene>
<evidence type="ECO:0000313" key="3">
    <source>
        <dbReference type="EMBL" id="TWU23458.1"/>
    </source>
</evidence>
<reference evidence="3 4" key="1">
    <citation type="submission" date="2019-02" db="EMBL/GenBank/DDBJ databases">
        <title>Deep-cultivation of Planctomycetes and their phenomic and genomic characterization uncovers novel biology.</title>
        <authorList>
            <person name="Wiegand S."/>
            <person name="Jogler M."/>
            <person name="Boedeker C."/>
            <person name="Pinto D."/>
            <person name="Vollmers J."/>
            <person name="Rivas-Marin E."/>
            <person name="Kohn T."/>
            <person name="Peeters S.H."/>
            <person name="Heuer A."/>
            <person name="Rast P."/>
            <person name="Oberbeckmann S."/>
            <person name="Bunk B."/>
            <person name="Jeske O."/>
            <person name="Meyerdierks A."/>
            <person name="Storesund J.E."/>
            <person name="Kallscheuer N."/>
            <person name="Luecker S."/>
            <person name="Lage O.M."/>
            <person name="Pohl T."/>
            <person name="Merkel B.J."/>
            <person name="Hornburger P."/>
            <person name="Mueller R.-W."/>
            <person name="Bruemmer F."/>
            <person name="Labrenz M."/>
            <person name="Spormann A.M."/>
            <person name="Op Den Camp H."/>
            <person name="Overmann J."/>
            <person name="Amann R."/>
            <person name="Jetten M.S.M."/>
            <person name="Mascher T."/>
            <person name="Medema M.H."/>
            <person name="Devos D.P."/>
            <person name="Kaster A.-K."/>
            <person name="Ovreas L."/>
            <person name="Rohde M."/>
            <person name="Galperin M.Y."/>
            <person name="Jogler C."/>
        </authorList>
    </citation>
    <scope>NUCLEOTIDE SEQUENCE [LARGE SCALE GENOMIC DNA]</scope>
    <source>
        <strain evidence="3 4">Pla52o</strain>
    </source>
</reference>
<feature type="region of interest" description="Disordered" evidence="1">
    <location>
        <begin position="78"/>
        <end position="110"/>
    </location>
</feature>
<evidence type="ECO:0000256" key="1">
    <source>
        <dbReference type="SAM" id="MobiDB-lite"/>
    </source>
</evidence>
<feature type="compositionally biased region" description="Polar residues" evidence="1">
    <location>
        <begin position="97"/>
        <end position="110"/>
    </location>
</feature>
<sequence>MNQTHHPVRVLVLRIVIGVFSSLIVCDSVQIGFAADPALRQRRLTLHVVEPPVFEEEGPASLKPTPSAFSASIAATSSIPATSSPAPSEIATHANAPETTTAPPLSPRYESTLTPLQRELIVERRQISESSQISEPEPAVSFKTLLKRGTETSDTETSDSETSGSETSGSETSGSEMRATETSGSETSGSEMRATETSGTETRVHSEPPVLPSRLEQGASPVLVRVDAPLSRPSTVTGGGQGSEVDQNASLFAFEPIGSLNADVSIGIAGTDADVLPSNRPVNRMPSPETISMTGQGEVQNWQTASPMSSVSAHQPLYFEDVNLERYGTSRNKHCQPIISGARFCFDAASLPYQMTLQPPRMKHRYPHAFEAGRFCRRESTSLPWDRDASLAEAVAILGLIALIP</sequence>
<comment type="caution">
    <text evidence="3">The sequence shown here is derived from an EMBL/GenBank/DDBJ whole genome shotgun (WGS) entry which is preliminary data.</text>
</comment>
<keyword evidence="2" id="KW-0812">Transmembrane</keyword>
<evidence type="ECO:0000313" key="4">
    <source>
        <dbReference type="Proteomes" id="UP000316304"/>
    </source>
</evidence>
<feature type="transmembrane region" description="Helical" evidence="2">
    <location>
        <begin position="12"/>
        <end position="33"/>
    </location>
</feature>